<feature type="domain" description="FAD-binding PCMH-type" evidence="2">
    <location>
        <begin position="1"/>
        <end position="173"/>
    </location>
</feature>
<dbReference type="PROSITE" id="PS51387">
    <property type="entry name" value="FAD_PCMH"/>
    <property type="match status" value="1"/>
</dbReference>
<dbReference type="PANTHER" id="PTHR11748">
    <property type="entry name" value="D-LACTATE DEHYDROGENASE"/>
    <property type="match status" value="1"/>
</dbReference>
<dbReference type="NCBIfam" id="NF008439">
    <property type="entry name" value="PRK11282.1"/>
    <property type="match status" value="1"/>
</dbReference>
<evidence type="ECO:0000256" key="1">
    <source>
        <dbReference type="ARBA" id="ARBA00022827"/>
    </source>
</evidence>
<keyword evidence="1" id="KW-0274">FAD</keyword>
<evidence type="ECO:0000259" key="2">
    <source>
        <dbReference type="PROSITE" id="PS51387"/>
    </source>
</evidence>
<dbReference type="Pfam" id="PF01565">
    <property type="entry name" value="FAD_binding_4"/>
    <property type="match status" value="1"/>
</dbReference>
<sequence>MIELSAVEQQLVAQVQEAHQGGQRLTVGGGGTRAFLGAAPQATRMDTRANSGIIALRESERTLTVRAATSLIEIESVLEQAGLQIACGLPALQPESTVGGAVSAGMAGPGRVSGGDIKDQLLGAVLVNGRGEPLRFGGDVMKNVAGYDLARLPVGAFGDLGLLLQLTLKLQPRTRAETSLHTGMGWEQGQELIRSLQLENYPLLASAYEDGNWILRLGCERAQLPQPLQGAGEQPAQYWRDLRDQRTAFHNGPGNLWRIVLPQGAPLLAHGEEPLVAEWHGALQWLRSDRPASEIFAAAAAAGGHARLFRSELAGLCSRPDAGTQTLHRKIKTALDPHGVFVAGPGNLFAEGGEA</sequence>
<keyword evidence="4" id="KW-1185">Reference proteome</keyword>
<gene>
    <name evidence="3" type="primary">glcE</name>
    <name evidence="3" type="ORF">MNKW57_22420</name>
</gene>
<accession>A0ABQ6M0S9</accession>
<organism evidence="3 4">
    <name type="scientific">Biformimicrobium ophioploci</name>
    <dbReference type="NCBI Taxonomy" id="3036711"/>
    <lineage>
        <taxon>Bacteria</taxon>
        <taxon>Pseudomonadati</taxon>
        <taxon>Pseudomonadota</taxon>
        <taxon>Gammaproteobacteria</taxon>
        <taxon>Cellvibrionales</taxon>
        <taxon>Microbulbiferaceae</taxon>
        <taxon>Biformimicrobium</taxon>
    </lineage>
</organism>
<dbReference type="InterPro" id="IPR016169">
    <property type="entry name" value="FAD-bd_PCMH_sub2"/>
</dbReference>
<dbReference type="Gene3D" id="3.30.465.10">
    <property type="match status" value="1"/>
</dbReference>
<dbReference type="Proteomes" id="UP001224392">
    <property type="component" value="Unassembled WGS sequence"/>
</dbReference>
<protein>
    <submittedName>
        <fullName evidence="3">Glycolate oxidase subunit GlcE</fullName>
    </submittedName>
</protein>
<dbReference type="InterPro" id="IPR016166">
    <property type="entry name" value="FAD-bd_PCMH"/>
</dbReference>
<name>A0ABQ6M0S9_9GAMM</name>
<comment type="caution">
    <text evidence="3">The sequence shown here is derived from an EMBL/GenBank/DDBJ whole genome shotgun (WGS) entry which is preliminary data.</text>
</comment>
<dbReference type="InterPro" id="IPR036318">
    <property type="entry name" value="FAD-bd_PCMH-like_sf"/>
</dbReference>
<keyword evidence="1" id="KW-0285">Flavoprotein</keyword>
<evidence type="ECO:0000313" key="4">
    <source>
        <dbReference type="Proteomes" id="UP001224392"/>
    </source>
</evidence>
<dbReference type="RefSeq" id="WP_285764534.1">
    <property type="nucleotide sequence ID" value="NZ_BSYJ01000004.1"/>
</dbReference>
<dbReference type="PANTHER" id="PTHR11748:SF103">
    <property type="entry name" value="GLYCOLATE OXIDASE SUBUNIT GLCE"/>
    <property type="match status" value="1"/>
</dbReference>
<dbReference type="InterPro" id="IPR006094">
    <property type="entry name" value="Oxid_FAD_bind_N"/>
</dbReference>
<proteinExistence type="predicted"/>
<reference evidence="3 4" key="1">
    <citation type="submission" date="2023-04" db="EMBL/GenBank/DDBJ databases">
        <title>Marinobulbifer ophiurae gen. nov., sp. Nov., isolate from tissue of brittle star Ophioplocus japonicus.</title>
        <authorList>
            <person name="Kawano K."/>
            <person name="Sawayama S."/>
            <person name="Nakagawa S."/>
        </authorList>
    </citation>
    <scope>NUCLEOTIDE SEQUENCE [LARGE SCALE GENOMIC DNA]</scope>
    <source>
        <strain evidence="3 4">NKW57</strain>
    </source>
</reference>
<evidence type="ECO:0000313" key="3">
    <source>
        <dbReference type="EMBL" id="GMG87921.1"/>
    </source>
</evidence>
<dbReference type="EMBL" id="BSYJ01000004">
    <property type="protein sequence ID" value="GMG87921.1"/>
    <property type="molecule type" value="Genomic_DNA"/>
</dbReference>
<dbReference type="SUPFAM" id="SSF56176">
    <property type="entry name" value="FAD-binding/transporter-associated domain-like"/>
    <property type="match status" value="1"/>
</dbReference>